<dbReference type="InterPro" id="IPR001005">
    <property type="entry name" value="SANT/Myb"/>
</dbReference>
<feature type="compositionally biased region" description="Acidic residues" evidence="1">
    <location>
        <begin position="386"/>
        <end position="398"/>
    </location>
</feature>
<dbReference type="InterPro" id="IPR009057">
    <property type="entry name" value="Homeodomain-like_sf"/>
</dbReference>
<dbReference type="Proteomes" id="UP000219286">
    <property type="component" value="Unassembled WGS sequence"/>
</dbReference>
<dbReference type="PANTHER" id="PTHR28079">
    <property type="entry name" value="RNA POLYMERASE I-SPECIFIC TRANSCRIPTION INITIATION FACTOR RRN5"/>
    <property type="match status" value="1"/>
</dbReference>
<accession>A0A2H2ZM78</accession>
<feature type="compositionally biased region" description="Basic and acidic residues" evidence="1">
    <location>
        <begin position="577"/>
        <end position="590"/>
    </location>
</feature>
<feature type="region of interest" description="Disordered" evidence="1">
    <location>
        <begin position="567"/>
        <end position="630"/>
    </location>
</feature>
<feature type="compositionally biased region" description="Low complexity" evidence="1">
    <location>
        <begin position="1"/>
        <end position="10"/>
    </location>
</feature>
<feature type="region of interest" description="Disordered" evidence="1">
    <location>
        <begin position="385"/>
        <end position="466"/>
    </location>
</feature>
<dbReference type="OrthoDB" id="2240312at2759"/>
<dbReference type="AlphaFoldDB" id="A0A2H2ZM78"/>
<organism evidence="2 3">
    <name type="scientific">Trichoderma parareesei</name>
    <name type="common">Filamentous fungus</name>
    <dbReference type="NCBI Taxonomy" id="858221"/>
    <lineage>
        <taxon>Eukaryota</taxon>
        <taxon>Fungi</taxon>
        <taxon>Dikarya</taxon>
        <taxon>Ascomycota</taxon>
        <taxon>Pezizomycotina</taxon>
        <taxon>Sordariomycetes</taxon>
        <taxon>Hypocreomycetidae</taxon>
        <taxon>Hypocreales</taxon>
        <taxon>Hypocreaceae</taxon>
        <taxon>Trichoderma</taxon>
    </lineage>
</organism>
<dbReference type="EMBL" id="LFMI01000086">
    <property type="protein sequence ID" value="OTA00454.1"/>
    <property type="molecule type" value="Genomic_DNA"/>
</dbReference>
<feature type="region of interest" description="Disordered" evidence="1">
    <location>
        <begin position="521"/>
        <end position="549"/>
    </location>
</feature>
<gene>
    <name evidence="2" type="ORF">A9Z42_0001460</name>
</gene>
<dbReference type="Gene3D" id="1.10.10.60">
    <property type="entry name" value="Homeodomain-like"/>
    <property type="match status" value="1"/>
</dbReference>
<dbReference type="SUPFAM" id="SSF46689">
    <property type="entry name" value="Homeodomain-like"/>
    <property type="match status" value="1"/>
</dbReference>
<reference evidence="2 3" key="1">
    <citation type="journal article" date="2015" name="Genome Announc.">
        <title>Genome sequence and annotation of Trichoderma parareesei, the ancestor of the cellulase producer Trichoderma reesei.</title>
        <authorList>
            <person name="Yang D."/>
            <person name="Pomraning K."/>
            <person name="Kopchinskiy A."/>
            <person name="Karimi Aghcheh R."/>
            <person name="Atanasova L."/>
            <person name="Chenthamara K."/>
            <person name="Baker S.E."/>
            <person name="Zhang R."/>
            <person name="Shen Q."/>
            <person name="Freitag M."/>
            <person name="Kubicek C.P."/>
            <person name="Druzhinina I.S."/>
        </authorList>
    </citation>
    <scope>NUCLEOTIDE SEQUENCE [LARGE SCALE GENOMIC DNA]</scope>
    <source>
        <strain evidence="2 3">CBS 125925</strain>
    </source>
</reference>
<evidence type="ECO:0000313" key="2">
    <source>
        <dbReference type="EMBL" id="OTA00454.1"/>
    </source>
</evidence>
<protein>
    <submittedName>
        <fullName evidence="2">Myb transcriptional regulator</fullName>
    </submittedName>
</protein>
<dbReference type="GO" id="GO:0006361">
    <property type="term" value="P:transcription initiation at RNA polymerase I promoter"/>
    <property type="evidence" value="ECO:0007669"/>
    <property type="project" value="TreeGrafter"/>
</dbReference>
<dbReference type="PANTHER" id="PTHR28079:SF1">
    <property type="entry name" value="RNA POLYMERASE I-SPECIFIC TRANSCRIPTION INITIATION FACTOR RRN5"/>
    <property type="match status" value="1"/>
</dbReference>
<keyword evidence="3" id="KW-1185">Reference proteome</keyword>
<dbReference type="GO" id="GO:0000182">
    <property type="term" value="F:rDNA binding"/>
    <property type="evidence" value="ECO:0007669"/>
    <property type="project" value="TreeGrafter"/>
</dbReference>
<feature type="compositionally biased region" description="Acidic residues" evidence="1">
    <location>
        <begin position="47"/>
        <end position="64"/>
    </location>
</feature>
<dbReference type="GO" id="GO:0001181">
    <property type="term" value="F:RNA polymerase I general transcription initiation factor activity"/>
    <property type="evidence" value="ECO:0007669"/>
    <property type="project" value="TreeGrafter"/>
</dbReference>
<feature type="compositionally biased region" description="Low complexity" evidence="1">
    <location>
        <begin position="443"/>
        <end position="454"/>
    </location>
</feature>
<sequence length="630" mass="71089">MDQDSDSSSQEPDAAVIPHTKIKEEGDDQEIAEADLSTGYEGQGEPVSEESDYVEEYEDEDDDNASSAAESQDLRSPLKRPLSDAIAVYRPFKRQRSELNFGYLELLNEEIQNAAQRISFGDQEPPPASQIGLTTWSPAEKQSFFEAVARLGKHNLPGIAAKVGSKSVAEISQYLMHLQDACESRRQQVSRSILELAEYPAAVEISQQCCHAQEEAADEISVKQEVREEMREQSRWGDIWDVTPNVAKKLSRDVHLHNQDATTPSDVPQFAQLLHLSKWLELSARMFMNSSVPANNWNSIDENPPSMWATTFDDFHSLAVSVTRRLVQTTLFMAMSRIRSKTAIGWKIRDMVLPQDVEAAISSLNMASKSNEAWIGSARRLRLDVYEEPPEEDEDPEEDRMTYEEVERALSDGGTTGPQQQSQPVPPSLPQLSHSEDEDGMFSDASADSSRSVSPIDEEEQQVDMETREVLEYTIGDIRPDKATRKALRACIATDRLKERQAEEADQHASYKAEVDMWNVLQKEPPMDLPKRQDPGPPRRSAQSMDNFFPSGRDWARKLLYYSEWETLPLPEPEPELGLKEEDVVMKQEEEAGDEGGDEAEEEAEQETEGAPQEDDDDDEGQDVEWDEEQ</sequence>
<feature type="region of interest" description="Disordered" evidence="1">
    <location>
        <begin position="1"/>
        <end position="77"/>
    </location>
</feature>
<dbReference type="CDD" id="cd00167">
    <property type="entry name" value="SANT"/>
    <property type="match status" value="1"/>
</dbReference>
<feature type="compositionally biased region" description="Acidic residues" evidence="1">
    <location>
        <begin position="591"/>
        <end position="630"/>
    </location>
</feature>
<dbReference type="InterPro" id="IPR039601">
    <property type="entry name" value="Rrn5"/>
</dbReference>
<feature type="compositionally biased region" description="Basic and acidic residues" evidence="1">
    <location>
        <begin position="399"/>
        <end position="410"/>
    </location>
</feature>
<feature type="compositionally biased region" description="Basic and acidic residues" evidence="1">
    <location>
        <begin position="525"/>
        <end position="534"/>
    </location>
</feature>
<evidence type="ECO:0000313" key="3">
    <source>
        <dbReference type="Proteomes" id="UP000219286"/>
    </source>
</evidence>
<dbReference type="GO" id="GO:0000500">
    <property type="term" value="C:RNA polymerase I upstream activating factor complex"/>
    <property type="evidence" value="ECO:0007669"/>
    <property type="project" value="InterPro"/>
</dbReference>
<name>A0A2H2ZM78_TRIPA</name>
<dbReference type="GO" id="GO:0042790">
    <property type="term" value="P:nucleolar large rRNA transcription by RNA polymerase I"/>
    <property type="evidence" value="ECO:0007669"/>
    <property type="project" value="InterPro"/>
</dbReference>
<proteinExistence type="predicted"/>
<comment type="caution">
    <text evidence="2">The sequence shown here is derived from an EMBL/GenBank/DDBJ whole genome shotgun (WGS) entry which is preliminary data.</text>
</comment>
<evidence type="ECO:0000256" key="1">
    <source>
        <dbReference type="SAM" id="MobiDB-lite"/>
    </source>
</evidence>